<accession>A0A813EU42</accession>
<protein>
    <recommendedName>
        <fullName evidence="4">ACB domain-containing protein</fullName>
    </recommendedName>
</protein>
<organism evidence="5 6">
    <name type="scientific">Polarella glacialis</name>
    <name type="common">Dinoflagellate</name>
    <dbReference type="NCBI Taxonomy" id="89957"/>
    <lineage>
        <taxon>Eukaryota</taxon>
        <taxon>Sar</taxon>
        <taxon>Alveolata</taxon>
        <taxon>Dinophyceae</taxon>
        <taxon>Suessiales</taxon>
        <taxon>Suessiaceae</taxon>
        <taxon>Polarella</taxon>
    </lineage>
</organism>
<sequence length="120" mass="12905">MFGSIFGSSSAGKTAEEQKKEDISQAAQAVGQKMDELFENSADSAKWWEADKKVPQDVVAKIHGLFQQAIYGDASGDPPADAGMKAKFEAWTANKGMSKEDAMAAYTKFVDEKKAEYGGA</sequence>
<dbReference type="Gene3D" id="1.20.80.10">
    <property type="match status" value="1"/>
</dbReference>
<gene>
    <name evidence="5" type="ORF">PGLA1383_LOCUS20411</name>
</gene>
<dbReference type="PRINTS" id="PR00689">
    <property type="entry name" value="ACOABINDINGP"/>
</dbReference>
<evidence type="ECO:0000313" key="5">
    <source>
        <dbReference type="EMBL" id="CAE8602153.1"/>
    </source>
</evidence>
<evidence type="ECO:0000256" key="3">
    <source>
        <dbReference type="SAM" id="MobiDB-lite"/>
    </source>
</evidence>
<keyword evidence="6" id="KW-1185">Reference proteome</keyword>
<dbReference type="OrthoDB" id="346910at2759"/>
<evidence type="ECO:0000256" key="1">
    <source>
        <dbReference type="ARBA" id="ARBA00005567"/>
    </source>
</evidence>
<dbReference type="InterPro" id="IPR035984">
    <property type="entry name" value="Acyl-CoA-binding_sf"/>
</dbReference>
<dbReference type="EMBL" id="CAJNNV010013893">
    <property type="protein sequence ID" value="CAE8602153.1"/>
    <property type="molecule type" value="Genomic_DNA"/>
</dbReference>
<dbReference type="AlphaFoldDB" id="A0A813EU42"/>
<dbReference type="Proteomes" id="UP000654075">
    <property type="component" value="Unassembled WGS sequence"/>
</dbReference>
<feature type="region of interest" description="Disordered" evidence="3">
    <location>
        <begin position="1"/>
        <end position="29"/>
    </location>
</feature>
<name>A0A813EU42_POLGL</name>
<evidence type="ECO:0000256" key="2">
    <source>
        <dbReference type="ARBA" id="ARBA00023121"/>
    </source>
</evidence>
<evidence type="ECO:0000259" key="4">
    <source>
        <dbReference type="PROSITE" id="PS51228"/>
    </source>
</evidence>
<reference evidence="5" key="1">
    <citation type="submission" date="2021-02" db="EMBL/GenBank/DDBJ databases">
        <authorList>
            <person name="Dougan E. K."/>
            <person name="Rhodes N."/>
            <person name="Thang M."/>
            <person name="Chan C."/>
        </authorList>
    </citation>
    <scope>NUCLEOTIDE SEQUENCE</scope>
</reference>
<dbReference type="PANTHER" id="PTHR23310:SF62">
    <property type="entry name" value="ACYL-COA BINDING PROTEIN 1, ISOFORM A"/>
    <property type="match status" value="1"/>
</dbReference>
<dbReference type="SUPFAM" id="SSF47027">
    <property type="entry name" value="Acyl-CoA binding protein"/>
    <property type="match status" value="1"/>
</dbReference>
<feature type="compositionally biased region" description="Basic and acidic residues" evidence="3">
    <location>
        <begin position="14"/>
        <end position="23"/>
    </location>
</feature>
<dbReference type="InterPro" id="IPR000582">
    <property type="entry name" value="Acyl-CoA-binding_protein"/>
</dbReference>
<dbReference type="InterPro" id="IPR014352">
    <property type="entry name" value="FERM/acyl-CoA-bd_prot_sf"/>
</dbReference>
<dbReference type="GO" id="GO:0000062">
    <property type="term" value="F:fatty-acyl-CoA binding"/>
    <property type="evidence" value="ECO:0007669"/>
    <property type="project" value="InterPro"/>
</dbReference>
<dbReference type="PROSITE" id="PS51228">
    <property type="entry name" value="ACB_2"/>
    <property type="match status" value="1"/>
</dbReference>
<keyword evidence="2" id="KW-0446">Lipid-binding</keyword>
<dbReference type="PANTHER" id="PTHR23310">
    <property type="entry name" value="ACYL-COA-BINDING PROTEIN, ACBP"/>
    <property type="match status" value="1"/>
</dbReference>
<feature type="domain" description="ACB" evidence="4">
    <location>
        <begin position="34"/>
        <end position="119"/>
    </location>
</feature>
<proteinExistence type="inferred from homology"/>
<comment type="caution">
    <text evidence="5">The sequence shown here is derived from an EMBL/GenBank/DDBJ whole genome shotgun (WGS) entry which is preliminary data.</text>
</comment>
<comment type="similarity">
    <text evidence="1">Belongs to the ACBP family.</text>
</comment>
<dbReference type="Pfam" id="PF00887">
    <property type="entry name" value="ACBP"/>
    <property type="match status" value="1"/>
</dbReference>
<dbReference type="GO" id="GO:0006631">
    <property type="term" value="P:fatty acid metabolic process"/>
    <property type="evidence" value="ECO:0007669"/>
    <property type="project" value="TreeGrafter"/>
</dbReference>
<evidence type="ECO:0000313" key="6">
    <source>
        <dbReference type="Proteomes" id="UP000654075"/>
    </source>
</evidence>
<feature type="compositionally biased region" description="Polar residues" evidence="3">
    <location>
        <begin position="1"/>
        <end position="12"/>
    </location>
</feature>